<dbReference type="RefSeq" id="YP_010842272.1">
    <property type="nucleotide sequence ID" value="NC_079139.1"/>
</dbReference>
<evidence type="ECO:0000313" key="2">
    <source>
        <dbReference type="Proteomes" id="UP001321479"/>
    </source>
</evidence>
<proteinExistence type="predicted"/>
<dbReference type="Proteomes" id="UP001321479">
    <property type="component" value="Segment"/>
</dbReference>
<organism evidence="1 2">
    <name type="scientific">Cotonvirus japonicus</name>
    <dbReference type="NCBI Taxonomy" id="2811091"/>
    <lineage>
        <taxon>Viruses</taxon>
        <taxon>Varidnaviria</taxon>
        <taxon>Bamfordvirae</taxon>
        <taxon>Nucleocytoviricota</taxon>
        <taxon>Megaviricetes</taxon>
        <taxon>Imitervirales</taxon>
        <taxon>Mimiviridae</taxon>
        <taxon>Megamimivirinae</taxon>
        <taxon>Cotonvirus</taxon>
        <taxon>Cotonvirus japonicum</taxon>
    </lineage>
</organism>
<reference evidence="1 2" key="1">
    <citation type="submission" date="2021-02" db="EMBL/GenBank/DDBJ databases">
        <title>Cotonvirus japonicus, which uses Golgi apparatus of host cells for its virion factory, phylogenetically links tailed tupanvirus and icosahedral mimivirus.</title>
        <authorList>
            <person name="Takahashi H."/>
            <person name="Fukaya S."/>
            <person name="Song C."/>
            <person name="Murata K."/>
            <person name="Takemura M."/>
        </authorList>
    </citation>
    <scope>NUCLEOTIDE SEQUENCE [LARGE SCALE GENOMIC DNA]</scope>
</reference>
<accession>A0ABM7NU08</accession>
<keyword evidence="2" id="KW-1185">Reference proteome</keyword>
<evidence type="ECO:0000313" key="1">
    <source>
        <dbReference type="EMBL" id="BCS83664.1"/>
    </source>
</evidence>
<protein>
    <submittedName>
        <fullName evidence="1">Uncharacterized protein</fullName>
    </submittedName>
</protein>
<name>A0ABM7NU08_9VIRU</name>
<sequence>MSYHHFIRLNNDLDIHVIRENISTIINNCPESYCFSFPQHRQFLNSVCCSLKNNDINIQAKLFKNRIILISSKNFIREEILDILKQYLSIPMDISTIKSYYQYFDHKTQKCVKQIIE</sequence>
<dbReference type="GeneID" id="80558869"/>
<dbReference type="EMBL" id="AP024483">
    <property type="protein sequence ID" value="BCS83664.1"/>
    <property type="molecule type" value="Genomic_DNA"/>
</dbReference>